<evidence type="ECO:0000256" key="5">
    <source>
        <dbReference type="ARBA" id="ARBA00023136"/>
    </source>
</evidence>
<dbReference type="SUPFAM" id="SSF103481">
    <property type="entry name" value="Multidrug resistance efflux transporter EmrE"/>
    <property type="match status" value="1"/>
</dbReference>
<keyword evidence="9" id="KW-1185">Reference proteome</keyword>
<comment type="caution">
    <text evidence="8">The sequence shown here is derived from an EMBL/GenBank/DDBJ whole genome shotgun (WGS) entry which is preliminary data.</text>
</comment>
<comment type="subcellular location">
    <subcellularLocation>
        <location evidence="1 6">Cell membrane</location>
        <topology evidence="1 6">Multi-pass membrane protein</topology>
    </subcellularLocation>
</comment>
<organism evidence="8 9">
    <name type="scientific">Virgibacillus litoralis</name>
    <dbReference type="NCBI Taxonomy" id="578221"/>
    <lineage>
        <taxon>Bacteria</taxon>
        <taxon>Bacillati</taxon>
        <taxon>Bacillota</taxon>
        <taxon>Bacilli</taxon>
        <taxon>Bacillales</taxon>
        <taxon>Bacillaceae</taxon>
        <taxon>Virgibacillus</taxon>
    </lineage>
</organism>
<feature type="transmembrane region" description="Helical" evidence="7">
    <location>
        <begin position="84"/>
        <end position="103"/>
    </location>
</feature>
<keyword evidence="2" id="KW-1003">Cell membrane</keyword>
<gene>
    <name evidence="8" type="ORF">J2Z82_003829</name>
</gene>
<name>A0ABS4HIV6_9BACI</name>
<keyword evidence="5 7" id="KW-0472">Membrane</keyword>
<proteinExistence type="inferred from homology"/>
<dbReference type="Proteomes" id="UP001519328">
    <property type="component" value="Unassembled WGS sequence"/>
</dbReference>
<keyword evidence="3 6" id="KW-0812">Transmembrane</keyword>
<evidence type="ECO:0000256" key="4">
    <source>
        <dbReference type="ARBA" id="ARBA00022989"/>
    </source>
</evidence>
<evidence type="ECO:0000256" key="6">
    <source>
        <dbReference type="RuleBase" id="RU003942"/>
    </source>
</evidence>
<evidence type="ECO:0000256" key="7">
    <source>
        <dbReference type="SAM" id="Phobius"/>
    </source>
</evidence>
<dbReference type="PANTHER" id="PTHR30561">
    <property type="entry name" value="SMR FAMILY PROTON-DEPENDENT DRUG EFFLUX TRANSPORTER SUGE"/>
    <property type="match status" value="1"/>
</dbReference>
<feature type="transmembrane region" description="Helical" evidence="7">
    <location>
        <begin position="58"/>
        <end position="78"/>
    </location>
</feature>
<dbReference type="InterPro" id="IPR037185">
    <property type="entry name" value="EmrE-like"/>
</dbReference>
<sequence>MMIKAWIYVTLTCLFEMLWVLGFNFAANWWHWGLVVIVILIDFQFLRKACETLPTGTVYAIFASTGTIGTALMDVYLFDGSLNLGKMFFIMILIAGVVGLKLADTADEKRAKGGSHLWD</sequence>
<evidence type="ECO:0000256" key="3">
    <source>
        <dbReference type="ARBA" id="ARBA00022692"/>
    </source>
</evidence>
<keyword evidence="4 7" id="KW-1133">Transmembrane helix</keyword>
<evidence type="ECO:0000256" key="1">
    <source>
        <dbReference type="ARBA" id="ARBA00004651"/>
    </source>
</evidence>
<dbReference type="InterPro" id="IPR000390">
    <property type="entry name" value="Small_drug/metabolite_transptr"/>
</dbReference>
<dbReference type="Gene3D" id="1.10.3730.20">
    <property type="match status" value="1"/>
</dbReference>
<dbReference type="PANTHER" id="PTHR30561:SF7">
    <property type="entry name" value="GUANIDINIUM EFFLUX SYSTEM SUBUNIT GDNC-RELATED"/>
    <property type="match status" value="1"/>
</dbReference>
<feature type="transmembrane region" description="Helical" evidence="7">
    <location>
        <begin position="29"/>
        <end position="46"/>
    </location>
</feature>
<dbReference type="InterPro" id="IPR045324">
    <property type="entry name" value="Small_multidrug_res"/>
</dbReference>
<protein>
    <submittedName>
        <fullName evidence="8">Paired small multidrug resistance pump</fullName>
    </submittedName>
</protein>
<feature type="transmembrane region" description="Helical" evidence="7">
    <location>
        <begin position="5"/>
        <end position="23"/>
    </location>
</feature>
<reference evidence="8 9" key="1">
    <citation type="submission" date="2021-03" db="EMBL/GenBank/DDBJ databases">
        <title>Genomic Encyclopedia of Type Strains, Phase IV (KMG-IV): sequencing the most valuable type-strain genomes for metagenomic binning, comparative biology and taxonomic classification.</title>
        <authorList>
            <person name="Goeker M."/>
        </authorList>
    </citation>
    <scope>NUCLEOTIDE SEQUENCE [LARGE SCALE GENOMIC DNA]</scope>
    <source>
        <strain evidence="8 9">DSM 21085</strain>
    </source>
</reference>
<evidence type="ECO:0000313" key="8">
    <source>
        <dbReference type="EMBL" id="MBP1950857.1"/>
    </source>
</evidence>
<evidence type="ECO:0000256" key="2">
    <source>
        <dbReference type="ARBA" id="ARBA00022475"/>
    </source>
</evidence>
<evidence type="ECO:0000313" key="9">
    <source>
        <dbReference type="Proteomes" id="UP001519328"/>
    </source>
</evidence>
<comment type="similarity">
    <text evidence="6">Belongs to the drug/metabolite transporter (DMT) superfamily. Small multidrug resistance (SMR) (TC 2.A.7.1) family.</text>
</comment>
<dbReference type="Pfam" id="PF00893">
    <property type="entry name" value="Multi_Drug_Res"/>
    <property type="match status" value="1"/>
</dbReference>
<accession>A0ABS4HIV6</accession>
<dbReference type="EMBL" id="JAGGKK010000033">
    <property type="protein sequence ID" value="MBP1950857.1"/>
    <property type="molecule type" value="Genomic_DNA"/>
</dbReference>
<dbReference type="RefSeq" id="WP_209482309.1">
    <property type="nucleotide sequence ID" value="NZ_JAGGKK010000033.1"/>
</dbReference>